<dbReference type="RefSeq" id="WP_262508069.1">
    <property type="nucleotide sequence ID" value="NZ_FOKV01000002.1"/>
</dbReference>
<reference evidence="2" key="1">
    <citation type="submission" date="2016-10" db="EMBL/GenBank/DDBJ databases">
        <authorList>
            <person name="Varghese N."/>
            <person name="Submissions S."/>
        </authorList>
    </citation>
    <scope>NUCLEOTIDE SEQUENCE [LARGE SCALE GENOMIC DNA]</scope>
    <source>
        <strain evidence="2">DSM 24499</strain>
    </source>
</reference>
<evidence type="ECO:0000313" key="1">
    <source>
        <dbReference type="EMBL" id="SFC05243.1"/>
    </source>
</evidence>
<organism evidence="1 2">
    <name type="scientific">Zunongwangia mangrovi</name>
    <dbReference type="NCBI Taxonomy" id="1334022"/>
    <lineage>
        <taxon>Bacteria</taxon>
        <taxon>Pseudomonadati</taxon>
        <taxon>Bacteroidota</taxon>
        <taxon>Flavobacteriia</taxon>
        <taxon>Flavobacteriales</taxon>
        <taxon>Flavobacteriaceae</taxon>
        <taxon>Zunongwangia</taxon>
    </lineage>
</organism>
<protein>
    <submittedName>
        <fullName evidence="1">Uncharacterized protein</fullName>
    </submittedName>
</protein>
<dbReference type="AlphaFoldDB" id="A0A1I1G793"/>
<keyword evidence="2" id="KW-1185">Reference proteome</keyword>
<accession>A0A1I1G793</accession>
<dbReference type="Proteomes" id="UP000199438">
    <property type="component" value="Unassembled WGS sequence"/>
</dbReference>
<name>A0A1I1G793_9FLAO</name>
<evidence type="ECO:0000313" key="2">
    <source>
        <dbReference type="Proteomes" id="UP000199438"/>
    </source>
</evidence>
<proteinExistence type="predicted"/>
<dbReference type="EMBL" id="FOKV01000002">
    <property type="protein sequence ID" value="SFC05243.1"/>
    <property type="molecule type" value="Genomic_DNA"/>
</dbReference>
<gene>
    <name evidence="1" type="ORF">SAMN04487907_10275</name>
</gene>
<dbReference type="STRING" id="1334022.SAMN04487907_10275"/>
<sequence>MKAIGITKSLPVDDKNCFISFETEKPMPEAKIFWLKFMRFL</sequence>